<keyword evidence="7" id="KW-1185">Reference proteome</keyword>
<keyword evidence="3" id="KW-0378">Hydrolase</keyword>
<dbReference type="AlphaFoldDB" id="A0A9P4I7Q4"/>
<dbReference type="Proteomes" id="UP000799772">
    <property type="component" value="Unassembled WGS sequence"/>
</dbReference>
<dbReference type="OrthoDB" id="374045at2759"/>
<sequence length="424" mass="48301">MSSSSLTPHLKRLSIRDFLLTAHAEALHYAIKEHEPVTIVTGNESADLDSMTSALVYAYIRSCAPPKNSFGSMYVPIVAIPRHDLSVRPEFTALLKYAGVKPIELPCLDDIPPGKKLLKPKTTHWVLVDHNALSGRLGEVYSDNVVGCVDHHVDEGKVPKDAEKRFGEPRVIEKTGSCTSLVVRYLQDDWDKLSRGAQNEVREWDAQLAKLAMGSILIDTRDLEDEGKVTDDDQKAVEYLLEKIHAAGDGDQFDRHKFYDEIDKAKKNLESLSISDILRKDYKEWTEKKEKIGISCVVKPITWMKKKADSEAKDEDGQTALLERMRKYAKERDLDIFGLMTTFTDDDGNFRRELMIWALDKDVVDAAKKFQKTSADGLGLEEWKVDGGMDEENSKEWRRVWWQRKVEHSRKRVAPLLREAVKES</sequence>
<dbReference type="Gene3D" id="3.10.310.20">
    <property type="entry name" value="DHHA2 domain"/>
    <property type="match status" value="1"/>
</dbReference>
<dbReference type="EMBL" id="ML978134">
    <property type="protein sequence ID" value="KAF2094433.1"/>
    <property type="molecule type" value="Genomic_DNA"/>
</dbReference>
<dbReference type="Pfam" id="PF02833">
    <property type="entry name" value="DHHA2"/>
    <property type="match status" value="1"/>
</dbReference>
<dbReference type="GO" id="GO:0004309">
    <property type="term" value="F:exopolyphosphatase activity"/>
    <property type="evidence" value="ECO:0007669"/>
    <property type="project" value="TreeGrafter"/>
</dbReference>
<evidence type="ECO:0000313" key="6">
    <source>
        <dbReference type="EMBL" id="KAF2094433.1"/>
    </source>
</evidence>
<dbReference type="Pfam" id="PF01368">
    <property type="entry name" value="DHH"/>
    <property type="match status" value="1"/>
</dbReference>
<dbReference type="InterPro" id="IPR001667">
    <property type="entry name" value="DDH_dom"/>
</dbReference>
<evidence type="ECO:0000256" key="1">
    <source>
        <dbReference type="ARBA" id="ARBA00001936"/>
    </source>
</evidence>
<proteinExistence type="predicted"/>
<dbReference type="Gene3D" id="3.90.1640.10">
    <property type="entry name" value="inorganic pyrophosphatase (n-terminal core)"/>
    <property type="match status" value="1"/>
</dbReference>
<feature type="domain" description="DHHA2" evidence="5">
    <location>
        <begin position="259"/>
        <end position="421"/>
    </location>
</feature>
<protein>
    <submittedName>
        <fullName evidence="6">Exopolyphosphatase-like protein</fullName>
    </submittedName>
</protein>
<reference evidence="6" key="1">
    <citation type="journal article" date="2020" name="Stud. Mycol.">
        <title>101 Dothideomycetes genomes: a test case for predicting lifestyles and emergence of pathogens.</title>
        <authorList>
            <person name="Haridas S."/>
            <person name="Albert R."/>
            <person name="Binder M."/>
            <person name="Bloem J."/>
            <person name="Labutti K."/>
            <person name="Salamov A."/>
            <person name="Andreopoulos B."/>
            <person name="Baker S."/>
            <person name="Barry K."/>
            <person name="Bills G."/>
            <person name="Bluhm B."/>
            <person name="Cannon C."/>
            <person name="Castanera R."/>
            <person name="Culley D."/>
            <person name="Daum C."/>
            <person name="Ezra D."/>
            <person name="Gonzalez J."/>
            <person name="Henrissat B."/>
            <person name="Kuo A."/>
            <person name="Liang C."/>
            <person name="Lipzen A."/>
            <person name="Lutzoni F."/>
            <person name="Magnuson J."/>
            <person name="Mondo S."/>
            <person name="Nolan M."/>
            <person name="Ohm R."/>
            <person name="Pangilinan J."/>
            <person name="Park H.-J."/>
            <person name="Ramirez L."/>
            <person name="Alfaro M."/>
            <person name="Sun H."/>
            <person name="Tritt A."/>
            <person name="Yoshinaga Y."/>
            <person name="Zwiers L.-H."/>
            <person name="Turgeon B."/>
            <person name="Goodwin S."/>
            <person name="Spatafora J."/>
            <person name="Crous P."/>
            <person name="Grigoriev I."/>
        </authorList>
    </citation>
    <scope>NUCLEOTIDE SEQUENCE</scope>
    <source>
        <strain evidence="6">CBS 133067</strain>
    </source>
</reference>
<dbReference type="GO" id="GO:0005737">
    <property type="term" value="C:cytoplasm"/>
    <property type="evidence" value="ECO:0007669"/>
    <property type="project" value="InterPro"/>
</dbReference>
<comment type="caution">
    <text evidence="6">The sequence shown here is derived from an EMBL/GenBank/DDBJ whole genome shotgun (WGS) entry which is preliminary data.</text>
</comment>
<dbReference type="InterPro" id="IPR004097">
    <property type="entry name" value="DHHA2"/>
</dbReference>
<dbReference type="SMART" id="SM01131">
    <property type="entry name" value="DHHA2"/>
    <property type="match status" value="1"/>
</dbReference>
<keyword evidence="4" id="KW-0464">Manganese</keyword>
<name>A0A9P4I7Q4_9PEZI</name>
<evidence type="ECO:0000256" key="2">
    <source>
        <dbReference type="ARBA" id="ARBA00022723"/>
    </source>
</evidence>
<dbReference type="SUPFAM" id="SSF64182">
    <property type="entry name" value="DHH phosphoesterases"/>
    <property type="match status" value="1"/>
</dbReference>
<dbReference type="GO" id="GO:0046872">
    <property type="term" value="F:metal ion binding"/>
    <property type="evidence" value="ECO:0007669"/>
    <property type="project" value="UniProtKB-KW"/>
</dbReference>
<accession>A0A9P4I7Q4</accession>
<dbReference type="PANTHER" id="PTHR12112:SF39">
    <property type="entry name" value="EG:152A3.5 PROTEIN (FBGN0003116_PN PROTEIN)"/>
    <property type="match status" value="1"/>
</dbReference>
<gene>
    <name evidence="6" type="ORF">NA57DRAFT_46182</name>
</gene>
<organism evidence="6 7">
    <name type="scientific">Rhizodiscina lignyota</name>
    <dbReference type="NCBI Taxonomy" id="1504668"/>
    <lineage>
        <taxon>Eukaryota</taxon>
        <taxon>Fungi</taxon>
        <taxon>Dikarya</taxon>
        <taxon>Ascomycota</taxon>
        <taxon>Pezizomycotina</taxon>
        <taxon>Dothideomycetes</taxon>
        <taxon>Pleosporomycetidae</taxon>
        <taxon>Aulographales</taxon>
        <taxon>Rhizodiscinaceae</taxon>
        <taxon>Rhizodiscina</taxon>
    </lineage>
</organism>
<evidence type="ECO:0000313" key="7">
    <source>
        <dbReference type="Proteomes" id="UP000799772"/>
    </source>
</evidence>
<keyword evidence="2" id="KW-0479">Metal-binding</keyword>
<evidence type="ECO:0000256" key="3">
    <source>
        <dbReference type="ARBA" id="ARBA00022801"/>
    </source>
</evidence>
<dbReference type="PANTHER" id="PTHR12112">
    <property type="entry name" value="BNIP - RELATED"/>
    <property type="match status" value="1"/>
</dbReference>
<dbReference type="InterPro" id="IPR038222">
    <property type="entry name" value="DHHA2_dom_sf"/>
</dbReference>
<dbReference type="InterPro" id="IPR038763">
    <property type="entry name" value="DHH_sf"/>
</dbReference>
<comment type="cofactor">
    <cofactor evidence="1">
        <name>Mn(2+)</name>
        <dbReference type="ChEBI" id="CHEBI:29035"/>
    </cofactor>
</comment>
<evidence type="ECO:0000259" key="5">
    <source>
        <dbReference type="SMART" id="SM01131"/>
    </source>
</evidence>
<evidence type="ECO:0000256" key="4">
    <source>
        <dbReference type="ARBA" id="ARBA00023211"/>
    </source>
</evidence>